<dbReference type="PANTHER" id="PTHR12156:SF5">
    <property type="entry name" value="FI18040P1"/>
    <property type="match status" value="1"/>
</dbReference>
<dbReference type="OrthoDB" id="6158758at2759"/>
<protein>
    <submittedName>
        <fullName evidence="3">Uncharacterized protein</fullName>
    </submittedName>
</protein>
<dbReference type="Proteomes" id="UP000678393">
    <property type="component" value="Unassembled WGS sequence"/>
</dbReference>
<accession>A0A8S3ZDX4</accession>
<proteinExistence type="predicted"/>
<dbReference type="AlphaFoldDB" id="A0A8S3ZDX4"/>
<gene>
    <name evidence="3" type="ORF">CUNI_LOCUS10834</name>
</gene>
<reference evidence="3" key="1">
    <citation type="submission" date="2021-04" db="EMBL/GenBank/DDBJ databases">
        <authorList>
            <consortium name="Molecular Ecology Group"/>
        </authorList>
    </citation>
    <scope>NUCLEOTIDE SEQUENCE</scope>
</reference>
<evidence type="ECO:0000313" key="3">
    <source>
        <dbReference type="EMBL" id="CAG5125276.1"/>
    </source>
</evidence>
<dbReference type="PANTHER" id="PTHR12156">
    <property type="entry name" value="PLECKSTRIN HOMOLOGY-LIKE DOMAIN, FAMILY B, MEMBER 3"/>
    <property type="match status" value="1"/>
</dbReference>
<evidence type="ECO:0000256" key="2">
    <source>
        <dbReference type="SAM" id="MobiDB-lite"/>
    </source>
</evidence>
<comment type="caution">
    <text evidence="3">The sequence shown here is derived from an EMBL/GenBank/DDBJ whole genome shotgun (WGS) entry which is preliminary data.</text>
</comment>
<feature type="non-terminal residue" evidence="3">
    <location>
        <position position="1"/>
    </location>
</feature>
<feature type="compositionally biased region" description="Low complexity" evidence="2">
    <location>
        <begin position="166"/>
        <end position="175"/>
    </location>
</feature>
<keyword evidence="4" id="KW-1185">Reference proteome</keyword>
<evidence type="ECO:0000313" key="4">
    <source>
        <dbReference type="Proteomes" id="UP000678393"/>
    </source>
</evidence>
<evidence type="ECO:0000256" key="1">
    <source>
        <dbReference type="SAM" id="Coils"/>
    </source>
</evidence>
<feature type="coiled-coil region" evidence="1">
    <location>
        <begin position="9"/>
        <end position="104"/>
    </location>
</feature>
<sequence length="206" mass="23855">MHDDVAVMKVRLQQELERQRRIFDDLEFQQLEAEARFETEKEQTGNRLMAQQAELLQKYREREERLQQIDIQQKKMLGSVKSSLENYKLQRQQLNEACKKEKSKVAHCDKKIVEISKVLAIPATDGNTHSDDEMEDSLEGHSPFHPRSHRIVDSSGTPIELRRPFDFSLDSSPGSGSFGPGSDPERKKSATLMEIERNRSLFIEQQ</sequence>
<dbReference type="InterPro" id="IPR052212">
    <property type="entry name" value="PH-like_domain"/>
</dbReference>
<name>A0A8S3ZDX4_9EUPU</name>
<feature type="region of interest" description="Disordered" evidence="2">
    <location>
        <begin position="124"/>
        <end position="206"/>
    </location>
</feature>
<organism evidence="3 4">
    <name type="scientific">Candidula unifasciata</name>
    <dbReference type="NCBI Taxonomy" id="100452"/>
    <lineage>
        <taxon>Eukaryota</taxon>
        <taxon>Metazoa</taxon>
        <taxon>Spiralia</taxon>
        <taxon>Lophotrochozoa</taxon>
        <taxon>Mollusca</taxon>
        <taxon>Gastropoda</taxon>
        <taxon>Heterobranchia</taxon>
        <taxon>Euthyneura</taxon>
        <taxon>Panpulmonata</taxon>
        <taxon>Eupulmonata</taxon>
        <taxon>Stylommatophora</taxon>
        <taxon>Helicina</taxon>
        <taxon>Helicoidea</taxon>
        <taxon>Geomitridae</taxon>
        <taxon>Candidula</taxon>
    </lineage>
</organism>
<feature type="compositionally biased region" description="Basic and acidic residues" evidence="2">
    <location>
        <begin position="183"/>
        <end position="199"/>
    </location>
</feature>
<keyword evidence="1" id="KW-0175">Coiled coil</keyword>
<dbReference type="EMBL" id="CAJHNH020002002">
    <property type="protein sequence ID" value="CAG5125276.1"/>
    <property type="molecule type" value="Genomic_DNA"/>
</dbReference>